<feature type="compositionally biased region" description="Acidic residues" evidence="1">
    <location>
        <begin position="105"/>
        <end position="114"/>
    </location>
</feature>
<evidence type="ECO:0000313" key="3">
    <source>
        <dbReference type="EMBL" id="ETO10289.1"/>
    </source>
</evidence>
<name>X6M8P9_RETFI</name>
<dbReference type="GO" id="GO:0005771">
    <property type="term" value="C:multivesicular body"/>
    <property type="evidence" value="ECO:0007669"/>
    <property type="project" value="TreeGrafter"/>
</dbReference>
<dbReference type="AlphaFoldDB" id="X6M8P9"/>
<comment type="caution">
    <text evidence="3">The sequence shown here is derived from an EMBL/GenBank/DDBJ whole genome shotgun (WGS) entry which is preliminary data.</text>
</comment>
<dbReference type="PANTHER" id="PTHR46009">
    <property type="entry name" value="VACUOLAR PROTEIN SORTING-ASSOCIATED PROTEIN VTA1 HOMOLOG"/>
    <property type="match status" value="1"/>
</dbReference>
<feature type="non-terminal residue" evidence="3">
    <location>
        <position position="1"/>
    </location>
</feature>
<feature type="compositionally biased region" description="Polar residues" evidence="1">
    <location>
        <begin position="63"/>
        <end position="78"/>
    </location>
</feature>
<feature type="region of interest" description="Disordered" evidence="1">
    <location>
        <begin position="18"/>
        <end position="147"/>
    </location>
</feature>
<proteinExistence type="predicted"/>
<dbReference type="OrthoDB" id="391137at2759"/>
<organism evidence="3 4">
    <name type="scientific">Reticulomyxa filosa</name>
    <dbReference type="NCBI Taxonomy" id="46433"/>
    <lineage>
        <taxon>Eukaryota</taxon>
        <taxon>Sar</taxon>
        <taxon>Rhizaria</taxon>
        <taxon>Retaria</taxon>
        <taxon>Foraminifera</taxon>
        <taxon>Monothalamids</taxon>
        <taxon>Reticulomyxidae</taxon>
        <taxon>Reticulomyxa</taxon>
    </lineage>
</organism>
<evidence type="ECO:0000313" key="4">
    <source>
        <dbReference type="Proteomes" id="UP000023152"/>
    </source>
</evidence>
<protein>
    <recommendedName>
        <fullName evidence="2">Vta1 C-terminal domain-containing protein</fullName>
    </recommendedName>
</protein>
<dbReference type="GO" id="GO:0032511">
    <property type="term" value="P:late endosome to vacuole transport via multivesicular body sorting pathway"/>
    <property type="evidence" value="ECO:0007669"/>
    <property type="project" value="InterPro"/>
</dbReference>
<feature type="compositionally biased region" description="Polar residues" evidence="1">
    <location>
        <begin position="123"/>
        <end position="144"/>
    </location>
</feature>
<feature type="compositionally biased region" description="Low complexity" evidence="1">
    <location>
        <begin position="83"/>
        <end position="97"/>
    </location>
</feature>
<dbReference type="Gene3D" id="1.20.5.420">
    <property type="entry name" value="Immunoglobulin FC, subunit C"/>
    <property type="match status" value="1"/>
</dbReference>
<dbReference type="Proteomes" id="UP000023152">
    <property type="component" value="Unassembled WGS sequence"/>
</dbReference>
<dbReference type="Pfam" id="PF18097">
    <property type="entry name" value="Vta1_C"/>
    <property type="match status" value="1"/>
</dbReference>
<gene>
    <name evidence="3" type="ORF">RFI_27086</name>
</gene>
<reference evidence="3 4" key="1">
    <citation type="journal article" date="2013" name="Curr. Biol.">
        <title>The Genome of the Foraminiferan Reticulomyxa filosa.</title>
        <authorList>
            <person name="Glockner G."/>
            <person name="Hulsmann N."/>
            <person name="Schleicher M."/>
            <person name="Noegel A.A."/>
            <person name="Eichinger L."/>
            <person name="Gallinger C."/>
            <person name="Pawlowski J."/>
            <person name="Sierra R."/>
            <person name="Euteneuer U."/>
            <person name="Pillet L."/>
            <person name="Moustafa A."/>
            <person name="Platzer M."/>
            <person name="Groth M."/>
            <person name="Szafranski K."/>
            <person name="Schliwa M."/>
        </authorList>
    </citation>
    <scope>NUCLEOTIDE SEQUENCE [LARGE SCALE GENOMIC DNA]</scope>
</reference>
<evidence type="ECO:0000259" key="2">
    <source>
        <dbReference type="Pfam" id="PF18097"/>
    </source>
</evidence>
<dbReference type="InterPro" id="IPR041212">
    <property type="entry name" value="Vta1_C"/>
</dbReference>
<evidence type="ECO:0000256" key="1">
    <source>
        <dbReference type="SAM" id="MobiDB-lite"/>
    </source>
</evidence>
<dbReference type="InterPro" id="IPR044538">
    <property type="entry name" value="Vta1-like"/>
</dbReference>
<sequence length="238" mass="25885">TTNRSKYCLFKTTDILKAFREGKRPNAGPPSGGNDEELEKELKKITAEDDNDDTNQQDDLNKSVGSNQPLPSNNSNWGDGTEGNSNGNGNADINAIGNGHGSGDGNDDGNDDDNNNNSKTKYDNFSSHPDPSANIPNSNYSAFSNPMYPSDSTNIHPSSTHTDVNAFSYNKPQPKSTPTHYGNVNNPKFKKIANRTAACGEAEKIMKHAYSAMKFNDVNTAIDKLEEALFILQPHQNT</sequence>
<dbReference type="EMBL" id="ASPP01023546">
    <property type="protein sequence ID" value="ETO10289.1"/>
    <property type="molecule type" value="Genomic_DNA"/>
</dbReference>
<dbReference type="PANTHER" id="PTHR46009:SF1">
    <property type="entry name" value="VACUOLAR PROTEIN SORTING-ASSOCIATED PROTEIN VTA1 HOMOLOG"/>
    <property type="match status" value="1"/>
</dbReference>
<keyword evidence="4" id="KW-1185">Reference proteome</keyword>
<accession>X6M8P9</accession>
<feature type="domain" description="Vta1 C-terminal" evidence="2">
    <location>
        <begin position="201"/>
        <end position="233"/>
    </location>
</feature>